<dbReference type="GO" id="GO:0032979">
    <property type="term" value="P:protein insertion into mitochondrial inner membrane from matrix"/>
    <property type="evidence" value="ECO:0007669"/>
    <property type="project" value="TreeGrafter"/>
</dbReference>
<keyword evidence="3" id="KW-1185">Reference proteome</keyword>
<proteinExistence type="predicted"/>
<feature type="region of interest" description="Disordered" evidence="1">
    <location>
        <begin position="91"/>
        <end position="117"/>
    </location>
</feature>
<comment type="caution">
    <text evidence="2">The sequence shown here is derived from an EMBL/GenBank/DDBJ whole genome shotgun (WGS) entry which is preliminary data.</text>
</comment>
<evidence type="ECO:0000313" key="2">
    <source>
        <dbReference type="EMBL" id="CAB1438976.1"/>
    </source>
</evidence>
<dbReference type="EMBL" id="CADEAL010002223">
    <property type="protein sequence ID" value="CAB1438976.1"/>
    <property type="molecule type" value="Genomic_DNA"/>
</dbReference>
<accession>A0A9N7UTK1</accession>
<feature type="region of interest" description="Disordered" evidence="1">
    <location>
        <begin position="22"/>
        <end position="46"/>
    </location>
</feature>
<feature type="compositionally biased region" description="Low complexity" evidence="1">
    <location>
        <begin position="100"/>
        <end position="113"/>
    </location>
</feature>
<dbReference type="PANTHER" id="PTHR13333">
    <property type="entry name" value="M-AAA PROTEASE-INTERACTING PROTEIN 1, MITOCHONDRIAL"/>
    <property type="match status" value="1"/>
</dbReference>
<protein>
    <submittedName>
        <fullName evidence="2">Uncharacterized protein</fullName>
    </submittedName>
</protein>
<evidence type="ECO:0000256" key="1">
    <source>
        <dbReference type="SAM" id="MobiDB-lite"/>
    </source>
</evidence>
<organism evidence="2 3">
    <name type="scientific">Pleuronectes platessa</name>
    <name type="common">European plaice</name>
    <dbReference type="NCBI Taxonomy" id="8262"/>
    <lineage>
        <taxon>Eukaryota</taxon>
        <taxon>Metazoa</taxon>
        <taxon>Chordata</taxon>
        <taxon>Craniata</taxon>
        <taxon>Vertebrata</taxon>
        <taxon>Euteleostomi</taxon>
        <taxon>Actinopterygii</taxon>
        <taxon>Neopterygii</taxon>
        <taxon>Teleostei</taxon>
        <taxon>Neoteleostei</taxon>
        <taxon>Acanthomorphata</taxon>
        <taxon>Carangaria</taxon>
        <taxon>Pleuronectiformes</taxon>
        <taxon>Pleuronectoidei</taxon>
        <taxon>Pleuronectidae</taxon>
        <taxon>Pleuronectes</taxon>
    </lineage>
</organism>
<dbReference type="GO" id="GO:0043022">
    <property type="term" value="F:ribosome binding"/>
    <property type="evidence" value="ECO:0007669"/>
    <property type="project" value="TreeGrafter"/>
</dbReference>
<dbReference type="PANTHER" id="PTHR13333:SF7">
    <property type="entry name" value="M-AAA PROTEASE-INTERACTING PROTEIN 1, MITOCHONDRIAL"/>
    <property type="match status" value="1"/>
</dbReference>
<dbReference type="AlphaFoldDB" id="A0A9N7UTK1"/>
<dbReference type="GO" id="GO:0005743">
    <property type="term" value="C:mitochondrial inner membrane"/>
    <property type="evidence" value="ECO:0007669"/>
    <property type="project" value="TreeGrafter"/>
</dbReference>
<sequence>MGVSCITPELWGWRQPRSLVQTPRAASSPPGCDAADHRPRCLPGARRPGRVQARAVRLEDGPLAAAGSRSCSGSGRVRVRVLCVLSPGLQAGSSAGGGSCSSPGADGPAGSSGPRPPISVVGIPDPLTWIRCKVEMYLIHLLFELDLHSEEFHRGVKQALVHVSDMMSSGRYHQLRGIVSDEMVEHIEKSCRSLTEAQRQQLAVNEEDIIFLIPEDVSVVFDKYGRKLCIVVMRFWLLSAHEGPDDPEATHIFRVASSEDGSPQRKMATAVYEFQRELTRGASPDWTITTVWHWHWTLAKIIQLNSVRSFLT</sequence>
<dbReference type="Proteomes" id="UP001153269">
    <property type="component" value="Unassembled WGS sequence"/>
</dbReference>
<evidence type="ECO:0000313" key="3">
    <source>
        <dbReference type="Proteomes" id="UP001153269"/>
    </source>
</evidence>
<name>A0A9N7UTK1_PLEPL</name>
<reference evidence="2" key="1">
    <citation type="submission" date="2020-03" db="EMBL/GenBank/DDBJ databases">
        <authorList>
            <person name="Weist P."/>
        </authorList>
    </citation>
    <scope>NUCLEOTIDE SEQUENCE</scope>
</reference>
<gene>
    <name evidence="2" type="ORF">PLEPLA_LOCUS26831</name>
</gene>